<dbReference type="Proteomes" id="UP000821837">
    <property type="component" value="Unassembled WGS sequence"/>
</dbReference>
<reference evidence="1" key="2">
    <citation type="submission" date="2021-09" db="EMBL/GenBank/DDBJ databases">
        <authorList>
            <person name="Jia N."/>
            <person name="Wang J."/>
            <person name="Shi W."/>
            <person name="Du L."/>
            <person name="Sun Y."/>
            <person name="Zhan W."/>
            <person name="Jiang J."/>
            <person name="Wang Q."/>
            <person name="Zhang B."/>
            <person name="Ji P."/>
            <person name="Sakyi L.B."/>
            <person name="Cui X."/>
            <person name="Yuan T."/>
            <person name="Jiang B."/>
            <person name="Yang W."/>
            <person name="Lam T.T.-Y."/>
            <person name="Chang Q."/>
            <person name="Ding S."/>
            <person name="Wang X."/>
            <person name="Zhu J."/>
            <person name="Ruan X."/>
            <person name="Zhao L."/>
            <person name="Wei J."/>
            <person name="Que T."/>
            <person name="Du C."/>
            <person name="Cheng J."/>
            <person name="Dai P."/>
            <person name="Han X."/>
            <person name="Huang E."/>
            <person name="Gao Y."/>
            <person name="Liu J."/>
            <person name="Shao H."/>
            <person name="Ye R."/>
            <person name="Li L."/>
            <person name="Wei W."/>
            <person name="Wang X."/>
            <person name="Wang C."/>
            <person name="Huo Q."/>
            <person name="Li W."/>
            <person name="Guo W."/>
            <person name="Chen H."/>
            <person name="Chen S."/>
            <person name="Zhou L."/>
            <person name="Zhou L."/>
            <person name="Ni X."/>
            <person name="Tian J."/>
            <person name="Zhou Y."/>
            <person name="Sheng Y."/>
            <person name="Liu T."/>
            <person name="Pan Y."/>
            <person name="Xia L."/>
            <person name="Li J."/>
            <person name="Zhao F."/>
            <person name="Cao W."/>
        </authorList>
    </citation>
    <scope>NUCLEOTIDE SEQUENCE</scope>
    <source>
        <strain evidence="1">Rsan-2018</strain>
        <tissue evidence="1">Larvae</tissue>
    </source>
</reference>
<evidence type="ECO:0000313" key="1">
    <source>
        <dbReference type="EMBL" id="KAH7957408.1"/>
    </source>
</evidence>
<organism evidence="1 2">
    <name type="scientific">Rhipicephalus sanguineus</name>
    <name type="common">Brown dog tick</name>
    <name type="synonym">Ixodes sanguineus</name>
    <dbReference type="NCBI Taxonomy" id="34632"/>
    <lineage>
        <taxon>Eukaryota</taxon>
        <taxon>Metazoa</taxon>
        <taxon>Ecdysozoa</taxon>
        <taxon>Arthropoda</taxon>
        <taxon>Chelicerata</taxon>
        <taxon>Arachnida</taxon>
        <taxon>Acari</taxon>
        <taxon>Parasitiformes</taxon>
        <taxon>Ixodida</taxon>
        <taxon>Ixodoidea</taxon>
        <taxon>Ixodidae</taxon>
        <taxon>Rhipicephalinae</taxon>
        <taxon>Rhipicephalus</taxon>
        <taxon>Rhipicephalus</taxon>
    </lineage>
</organism>
<dbReference type="VEuPathDB" id="VectorBase:RSAN_048948"/>
<dbReference type="InterPro" id="IPR016024">
    <property type="entry name" value="ARM-type_fold"/>
</dbReference>
<protein>
    <submittedName>
        <fullName evidence="1">Uncharacterized protein</fullName>
    </submittedName>
</protein>
<keyword evidence="2" id="KW-1185">Reference proteome</keyword>
<dbReference type="EMBL" id="JABSTV010001250">
    <property type="protein sequence ID" value="KAH7957408.1"/>
    <property type="molecule type" value="Genomic_DNA"/>
</dbReference>
<dbReference type="AlphaFoldDB" id="A0A9D4PZU4"/>
<proteinExistence type="predicted"/>
<gene>
    <name evidence="1" type="ORF">HPB52_018569</name>
</gene>
<sequence length="122" mass="13597">MGGNVALSADHIREVCNLIRSPSPSSKLHAIEILNNVSNYENLVACDEWPMLDERIRSLLLHPSTVIKRETLRLLWTMMQSGGVVFEHTYTSLLQAARDQVCKRGAPVTSQKLDRSAAPLLT</sequence>
<comment type="caution">
    <text evidence="1">The sequence shown here is derived from an EMBL/GenBank/DDBJ whole genome shotgun (WGS) entry which is preliminary data.</text>
</comment>
<reference evidence="1" key="1">
    <citation type="journal article" date="2020" name="Cell">
        <title>Large-Scale Comparative Analyses of Tick Genomes Elucidate Their Genetic Diversity and Vector Capacities.</title>
        <authorList>
            <consortium name="Tick Genome and Microbiome Consortium (TIGMIC)"/>
            <person name="Jia N."/>
            <person name="Wang J."/>
            <person name="Shi W."/>
            <person name="Du L."/>
            <person name="Sun Y."/>
            <person name="Zhan W."/>
            <person name="Jiang J.F."/>
            <person name="Wang Q."/>
            <person name="Zhang B."/>
            <person name="Ji P."/>
            <person name="Bell-Sakyi L."/>
            <person name="Cui X.M."/>
            <person name="Yuan T.T."/>
            <person name="Jiang B.G."/>
            <person name="Yang W.F."/>
            <person name="Lam T.T."/>
            <person name="Chang Q.C."/>
            <person name="Ding S.J."/>
            <person name="Wang X.J."/>
            <person name="Zhu J.G."/>
            <person name="Ruan X.D."/>
            <person name="Zhao L."/>
            <person name="Wei J.T."/>
            <person name="Ye R.Z."/>
            <person name="Que T.C."/>
            <person name="Du C.H."/>
            <person name="Zhou Y.H."/>
            <person name="Cheng J.X."/>
            <person name="Dai P.F."/>
            <person name="Guo W.B."/>
            <person name="Han X.H."/>
            <person name="Huang E.J."/>
            <person name="Li L.F."/>
            <person name="Wei W."/>
            <person name="Gao Y.C."/>
            <person name="Liu J.Z."/>
            <person name="Shao H.Z."/>
            <person name="Wang X."/>
            <person name="Wang C.C."/>
            <person name="Yang T.C."/>
            <person name="Huo Q.B."/>
            <person name="Li W."/>
            <person name="Chen H.Y."/>
            <person name="Chen S.E."/>
            <person name="Zhou L.G."/>
            <person name="Ni X.B."/>
            <person name="Tian J.H."/>
            <person name="Sheng Y."/>
            <person name="Liu T."/>
            <person name="Pan Y.S."/>
            <person name="Xia L.Y."/>
            <person name="Li J."/>
            <person name="Zhao F."/>
            <person name="Cao W.C."/>
        </authorList>
    </citation>
    <scope>NUCLEOTIDE SEQUENCE</scope>
    <source>
        <strain evidence="1">Rsan-2018</strain>
    </source>
</reference>
<dbReference type="SUPFAM" id="SSF48371">
    <property type="entry name" value="ARM repeat"/>
    <property type="match status" value="1"/>
</dbReference>
<evidence type="ECO:0000313" key="2">
    <source>
        <dbReference type="Proteomes" id="UP000821837"/>
    </source>
</evidence>
<accession>A0A9D4PZU4</accession>
<name>A0A9D4PZU4_RHISA</name>